<organism evidence="1 2">
    <name type="scientific">Segatella copri</name>
    <dbReference type="NCBI Taxonomy" id="165179"/>
    <lineage>
        <taxon>Bacteria</taxon>
        <taxon>Pseudomonadati</taxon>
        <taxon>Bacteroidota</taxon>
        <taxon>Bacteroidia</taxon>
        <taxon>Bacteroidales</taxon>
        <taxon>Prevotellaceae</taxon>
        <taxon>Segatella</taxon>
    </lineage>
</organism>
<evidence type="ECO:0000313" key="2">
    <source>
        <dbReference type="Proteomes" id="UP000420635"/>
    </source>
</evidence>
<name>A0AA90V3K9_9BACT</name>
<dbReference type="RefSeq" id="WP_153133687.1">
    <property type="nucleotide sequence ID" value="NZ_VZBQ01000029.1"/>
</dbReference>
<dbReference type="AlphaFoldDB" id="A0AA90V3K9"/>
<proteinExistence type="predicted"/>
<evidence type="ECO:0000313" key="1">
    <source>
        <dbReference type="EMBL" id="MQN88822.1"/>
    </source>
</evidence>
<comment type="caution">
    <text evidence="1">The sequence shown here is derived from an EMBL/GenBank/DDBJ whole genome shotgun (WGS) entry which is preliminary data.</text>
</comment>
<protein>
    <submittedName>
        <fullName evidence="1">Uncharacterized protein</fullName>
    </submittedName>
</protein>
<reference evidence="2" key="1">
    <citation type="submission" date="2019-09" db="EMBL/GenBank/DDBJ databases">
        <title>Distinct polysaccharide growth profiles of human intestinal Prevotella copri isolates.</title>
        <authorList>
            <person name="Fehlner-Peach H."/>
            <person name="Magnabosco C."/>
            <person name="Raghavan V."/>
            <person name="Scher J.U."/>
            <person name="Tett A."/>
            <person name="Cox L.M."/>
            <person name="Gottsegen C."/>
            <person name="Watters A."/>
            <person name="Wiltshire- Gordon J.D."/>
            <person name="Segata N."/>
            <person name="Bonneau R."/>
            <person name="Littman D.R."/>
        </authorList>
    </citation>
    <scope>NUCLEOTIDE SEQUENCE [LARGE SCALE GENOMIC DNA]</scope>
    <source>
        <strain evidence="2">iP54</strain>
    </source>
</reference>
<dbReference type="EMBL" id="VZBQ01000029">
    <property type="protein sequence ID" value="MQN88822.1"/>
    <property type="molecule type" value="Genomic_DNA"/>
</dbReference>
<dbReference type="Proteomes" id="UP000420635">
    <property type="component" value="Unassembled WGS sequence"/>
</dbReference>
<accession>A0AA90V3K9</accession>
<gene>
    <name evidence="1" type="ORF">F7D59_02840</name>
</gene>
<sequence length="78" mass="8804">MTNQTNQIDKMDKTELKKIAETCVSMVKNGGVLEQAQLKADEKIAELAANGDLDAIKLLNERMQDREELKLRKKLFGV</sequence>